<keyword evidence="3" id="KW-0949">S-adenosyl-L-methionine</keyword>
<dbReference type="PROSITE" id="PS51918">
    <property type="entry name" value="RADICAL_SAM"/>
    <property type="match status" value="1"/>
</dbReference>
<dbReference type="InterPro" id="IPR007197">
    <property type="entry name" value="rSAM"/>
</dbReference>
<dbReference type="SUPFAM" id="SSF102114">
    <property type="entry name" value="Radical SAM enzymes"/>
    <property type="match status" value="1"/>
</dbReference>
<evidence type="ECO:0000256" key="6">
    <source>
        <dbReference type="ARBA" id="ARBA00023014"/>
    </source>
</evidence>
<gene>
    <name evidence="8" type="ORF">SAMN05661003_102268</name>
</gene>
<dbReference type="SMART" id="SM00729">
    <property type="entry name" value="Elp3"/>
    <property type="match status" value="1"/>
</dbReference>
<evidence type="ECO:0000313" key="8">
    <source>
        <dbReference type="EMBL" id="SDD96705.1"/>
    </source>
</evidence>
<dbReference type="SFLD" id="SFLDG01109">
    <property type="entry name" value="Uncharacterised_Radical_SAM_Su"/>
    <property type="match status" value="1"/>
</dbReference>
<dbReference type="RefSeq" id="WP_092076342.1">
    <property type="nucleotide sequence ID" value="NZ_FNAQ01000002.1"/>
</dbReference>
<keyword evidence="4" id="KW-0479">Metal-binding</keyword>
<proteinExistence type="predicted"/>
<dbReference type="InterPro" id="IPR034457">
    <property type="entry name" value="Organic_radical-activating"/>
</dbReference>
<dbReference type="EMBL" id="FNAQ01000002">
    <property type="protein sequence ID" value="SDD96705.1"/>
    <property type="molecule type" value="Genomic_DNA"/>
</dbReference>
<dbReference type="Proteomes" id="UP000243205">
    <property type="component" value="Unassembled WGS sequence"/>
</dbReference>
<dbReference type="Pfam" id="PF04055">
    <property type="entry name" value="Radical_SAM"/>
    <property type="match status" value="1"/>
</dbReference>
<dbReference type="OrthoDB" id="9764628at2"/>
<dbReference type="InterPro" id="IPR013785">
    <property type="entry name" value="Aldolase_TIM"/>
</dbReference>
<keyword evidence="5" id="KW-0408">Iron</keyword>
<keyword evidence="8" id="KW-0670">Pyruvate</keyword>
<dbReference type="CDD" id="cd01335">
    <property type="entry name" value="Radical_SAM"/>
    <property type="match status" value="1"/>
</dbReference>
<evidence type="ECO:0000313" key="9">
    <source>
        <dbReference type="Proteomes" id="UP000243205"/>
    </source>
</evidence>
<comment type="cofactor">
    <cofactor evidence="1">
        <name>[4Fe-4S] cluster</name>
        <dbReference type="ChEBI" id="CHEBI:49883"/>
    </cofactor>
</comment>
<evidence type="ECO:0000256" key="5">
    <source>
        <dbReference type="ARBA" id="ARBA00023004"/>
    </source>
</evidence>
<protein>
    <submittedName>
        <fullName evidence="8">Pyruvate-formate lyase-activating enzyme</fullName>
    </submittedName>
</protein>
<organism evidence="8 9">
    <name type="scientific">Desulfuromonas thiophila</name>
    <dbReference type="NCBI Taxonomy" id="57664"/>
    <lineage>
        <taxon>Bacteria</taxon>
        <taxon>Pseudomonadati</taxon>
        <taxon>Thermodesulfobacteriota</taxon>
        <taxon>Desulfuromonadia</taxon>
        <taxon>Desulfuromonadales</taxon>
        <taxon>Desulfuromonadaceae</taxon>
        <taxon>Desulfuromonas</taxon>
    </lineage>
</organism>
<dbReference type="GO" id="GO:0051539">
    <property type="term" value="F:4 iron, 4 sulfur cluster binding"/>
    <property type="evidence" value="ECO:0007669"/>
    <property type="project" value="UniProtKB-KW"/>
</dbReference>
<dbReference type="AlphaFoldDB" id="A0A1G6Z4C3"/>
<dbReference type="STRING" id="57664.SAMN05661003_102268"/>
<dbReference type="PANTHER" id="PTHR30352">
    <property type="entry name" value="PYRUVATE FORMATE-LYASE-ACTIVATING ENZYME"/>
    <property type="match status" value="1"/>
</dbReference>
<evidence type="ECO:0000256" key="1">
    <source>
        <dbReference type="ARBA" id="ARBA00001966"/>
    </source>
</evidence>
<dbReference type="SFLD" id="SFLDS00029">
    <property type="entry name" value="Radical_SAM"/>
    <property type="match status" value="1"/>
</dbReference>
<dbReference type="GO" id="GO:0046872">
    <property type="term" value="F:metal ion binding"/>
    <property type="evidence" value="ECO:0007669"/>
    <property type="project" value="UniProtKB-KW"/>
</dbReference>
<dbReference type="Gene3D" id="3.20.20.70">
    <property type="entry name" value="Aldolase class I"/>
    <property type="match status" value="1"/>
</dbReference>
<name>A0A1G6Z4C3_9BACT</name>
<dbReference type="InterPro" id="IPR006638">
    <property type="entry name" value="Elp3/MiaA/NifB-like_rSAM"/>
</dbReference>
<evidence type="ECO:0000259" key="7">
    <source>
        <dbReference type="PROSITE" id="PS51918"/>
    </source>
</evidence>
<keyword evidence="2" id="KW-0004">4Fe-4S</keyword>
<dbReference type="InterPro" id="IPR058240">
    <property type="entry name" value="rSAM_sf"/>
</dbReference>
<dbReference type="GO" id="GO:0016829">
    <property type="term" value="F:lyase activity"/>
    <property type="evidence" value="ECO:0007669"/>
    <property type="project" value="UniProtKB-KW"/>
</dbReference>
<reference evidence="9" key="1">
    <citation type="submission" date="2016-10" db="EMBL/GenBank/DDBJ databases">
        <authorList>
            <person name="Varghese N."/>
            <person name="Submissions S."/>
        </authorList>
    </citation>
    <scope>NUCLEOTIDE SEQUENCE [LARGE SCALE GENOMIC DNA]</scope>
    <source>
        <strain evidence="9">DSM 8987</strain>
    </source>
</reference>
<keyword evidence="9" id="KW-1185">Reference proteome</keyword>
<accession>A0A1G6Z4C3</accession>
<feature type="domain" description="Radical SAM core" evidence="7">
    <location>
        <begin position="194"/>
        <end position="440"/>
    </location>
</feature>
<sequence>MAKPTGRPDRKTFCTVVATADGQVFEYPGLLLAGHKGDQPCAPRPEEMIPLPAGSRLFTLPQALPQGFDSQTGRLQTLERLPRSWGGDRVQAVCAFMAPGYTRTLLPAAQYPARRETLPLWAYTALGWCLEEERFYVAASQVDRNLQWQPDRFDDREVAPGVDRLLARFPDNRLLRQLARCALDYHCFAAKNLFLGRWEAPLPTSPQCNARCLGCLSWQSAENECCPSSQERITFVPTVQELVETAVPHLQTAENAIVSYGQGCEGDPILQADVICQSIRAMRAETARGTINFNSNASLPDKIDALAAAGLDSLRVSLNSAREDFYTAYYRPRGYCFADVRESLRRARQQGLFVMLNYLVFPGISDQQEEIDALVELIDDGRVDLIQMRNLCIDPQQYLRAMPKGGTPIGLLAMLEQIKERVPRIQYGYFNRTRESFFPAGFEQDWPIRPSRTASPKESKR</sequence>
<keyword evidence="6" id="KW-0411">Iron-sulfur</keyword>
<evidence type="ECO:0000256" key="3">
    <source>
        <dbReference type="ARBA" id="ARBA00022691"/>
    </source>
</evidence>
<evidence type="ECO:0000256" key="2">
    <source>
        <dbReference type="ARBA" id="ARBA00022485"/>
    </source>
</evidence>
<dbReference type="PANTHER" id="PTHR30352:SF5">
    <property type="entry name" value="PYRUVATE FORMATE-LYASE 1-ACTIVATING ENZYME"/>
    <property type="match status" value="1"/>
</dbReference>
<keyword evidence="8" id="KW-0456">Lyase</keyword>
<evidence type="ECO:0000256" key="4">
    <source>
        <dbReference type="ARBA" id="ARBA00022723"/>
    </source>
</evidence>